<dbReference type="SUPFAM" id="SSF51206">
    <property type="entry name" value="cAMP-binding domain-like"/>
    <property type="match status" value="1"/>
</dbReference>
<protein>
    <recommendedName>
        <fullName evidence="1">Cyclic nucleotide-binding domain-containing protein</fullName>
    </recommendedName>
</protein>
<evidence type="ECO:0000259" key="1">
    <source>
        <dbReference type="PROSITE" id="PS50042"/>
    </source>
</evidence>
<evidence type="ECO:0000313" key="3">
    <source>
        <dbReference type="Proteomes" id="UP001211907"/>
    </source>
</evidence>
<proteinExistence type="predicted"/>
<keyword evidence="3" id="KW-1185">Reference proteome</keyword>
<comment type="caution">
    <text evidence="2">The sequence shown here is derived from an EMBL/GenBank/DDBJ whole genome shotgun (WGS) entry which is preliminary data.</text>
</comment>
<gene>
    <name evidence="2" type="ORF">HK100_008248</name>
</gene>
<evidence type="ECO:0000313" key="2">
    <source>
        <dbReference type="EMBL" id="KAJ3087749.1"/>
    </source>
</evidence>
<dbReference type="Gene3D" id="2.60.120.10">
    <property type="entry name" value="Jelly Rolls"/>
    <property type="match status" value="1"/>
</dbReference>
<dbReference type="PROSITE" id="PS50042">
    <property type="entry name" value="CNMP_BINDING_3"/>
    <property type="match status" value="1"/>
</dbReference>
<reference evidence="2" key="1">
    <citation type="submission" date="2020-05" db="EMBL/GenBank/DDBJ databases">
        <title>Phylogenomic resolution of chytrid fungi.</title>
        <authorList>
            <person name="Stajich J.E."/>
            <person name="Amses K."/>
            <person name="Simmons R."/>
            <person name="Seto K."/>
            <person name="Myers J."/>
            <person name="Bonds A."/>
            <person name="Quandt C.A."/>
            <person name="Barry K."/>
            <person name="Liu P."/>
            <person name="Grigoriev I."/>
            <person name="Longcore J.E."/>
            <person name="James T.Y."/>
        </authorList>
    </citation>
    <scope>NUCLEOTIDE SEQUENCE</scope>
    <source>
        <strain evidence="2">JEL0513</strain>
    </source>
</reference>
<sequence length="251" mass="28945">MEQADTATKTDGDRVYELEIKASRLERVIEKQKGLIGVLQTHWEQMRSHTIELVKRNDELRTLATTYLKISQTLSLQKNLSDRERELIRAFENVKPVEKDVSVNEMNPISPILRRQSLNRKSSSRSNSQYEISLVEEAGRNTDVVVLRRRKAKTNDRPFIEEHPHMDALLKFPLFSQLPQSVMENISLTTYEMSRKEGQIVIQKGEESAEIFFLLEGVVSVLVEGKDITDLKPCLNLEEVQLLLQKQIARS</sequence>
<accession>A0AAD5SNK1</accession>
<dbReference type="EMBL" id="JADGJH010003993">
    <property type="protein sequence ID" value="KAJ3087749.1"/>
    <property type="molecule type" value="Genomic_DNA"/>
</dbReference>
<organism evidence="2 3">
    <name type="scientific">Physocladia obscura</name>
    <dbReference type="NCBI Taxonomy" id="109957"/>
    <lineage>
        <taxon>Eukaryota</taxon>
        <taxon>Fungi</taxon>
        <taxon>Fungi incertae sedis</taxon>
        <taxon>Chytridiomycota</taxon>
        <taxon>Chytridiomycota incertae sedis</taxon>
        <taxon>Chytridiomycetes</taxon>
        <taxon>Chytridiales</taxon>
        <taxon>Chytriomycetaceae</taxon>
        <taxon>Physocladia</taxon>
    </lineage>
</organism>
<feature type="domain" description="Cyclic nucleotide-binding" evidence="1">
    <location>
        <begin position="174"/>
        <end position="251"/>
    </location>
</feature>
<name>A0AAD5SNK1_9FUNG</name>
<dbReference type="InterPro" id="IPR018490">
    <property type="entry name" value="cNMP-bd_dom_sf"/>
</dbReference>
<dbReference type="InterPro" id="IPR014710">
    <property type="entry name" value="RmlC-like_jellyroll"/>
</dbReference>
<dbReference type="Proteomes" id="UP001211907">
    <property type="component" value="Unassembled WGS sequence"/>
</dbReference>
<dbReference type="AlphaFoldDB" id="A0AAD5SNK1"/>
<dbReference type="InterPro" id="IPR000595">
    <property type="entry name" value="cNMP-bd_dom"/>
</dbReference>